<dbReference type="RefSeq" id="WP_147224215.1">
    <property type="nucleotide sequence ID" value="NZ_CAJGYY010000001.1"/>
</dbReference>
<proteinExistence type="predicted"/>
<keyword evidence="2" id="KW-1185">Reference proteome</keyword>
<evidence type="ECO:0000313" key="2">
    <source>
        <dbReference type="Proteomes" id="UP000321903"/>
    </source>
</evidence>
<dbReference type="Proteomes" id="UP000321903">
    <property type="component" value="Unassembled WGS sequence"/>
</dbReference>
<protein>
    <submittedName>
        <fullName evidence="1">Uncharacterized protein</fullName>
    </submittedName>
</protein>
<sequence length="85" mass="9361">MSNLTLPELDSSPYPQNSAVSSCVFTQYLPLGKTLFVVGTMPKSARRDKLFIITINPAIAVMAMQKLNQPANKSPTIKIRNLLLI</sequence>
<organism evidence="1 2">
    <name type="scientific">Psychrobacter frigidicola</name>
    <dbReference type="NCBI Taxonomy" id="45611"/>
    <lineage>
        <taxon>Bacteria</taxon>
        <taxon>Pseudomonadati</taxon>
        <taxon>Pseudomonadota</taxon>
        <taxon>Gammaproteobacteria</taxon>
        <taxon>Moraxellales</taxon>
        <taxon>Moraxellaceae</taxon>
        <taxon>Psychrobacter</taxon>
    </lineage>
</organism>
<accession>A0A5C6ZYL2</accession>
<dbReference type="OrthoDB" id="6660263at2"/>
<dbReference type="EMBL" id="VORZ01000004">
    <property type="protein sequence ID" value="TXD96117.1"/>
    <property type="molecule type" value="Genomic_DNA"/>
</dbReference>
<reference evidence="1 2" key="1">
    <citation type="submission" date="2019-08" db="EMBL/GenBank/DDBJ databases">
        <title>Genome sequence of Psychrobacter frigidicola ACAM304 (type strain).</title>
        <authorList>
            <person name="Bowman J.P."/>
        </authorList>
    </citation>
    <scope>NUCLEOTIDE SEQUENCE [LARGE SCALE GENOMIC DNA]</scope>
    <source>
        <strain evidence="1 2">ACAM 304</strain>
    </source>
</reference>
<name>A0A5C6ZYL2_9GAMM</name>
<evidence type="ECO:0000313" key="1">
    <source>
        <dbReference type="EMBL" id="TXD96117.1"/>
    </source>
</evidence>
<dbReference type="AlphaFoldDB" id="A0A5C6ZYL2"/>
<gene>
    <name evidence="1" type="ORF">ES754_10800</name>
</gene>
<comment type="caution">
    <text evidence="1">The sequence shown here is derived from an EMBL/GenBank/DDBJ whole genome shotgun (WGS) entry which is preliminary data.</text>
</comment>